<sequence>MTARVVSGFRYLIVNCRSRFSLISLGIVWIQRGDHVQSLKFLTQAEQHYQVILSARSGGRVGEGPELILEALYTQTCFYLAQLRFAIEFFSTSFVNWFIANCSCNKGKHERTICRMICSISYSDILYFEQLDIAVS</sequence>
<dbReference type="AlphaFoldDB" id="A0A0H5QRM5"/>
<proteinExistence type="predicted"/>
<accession>A0A0H5QRM5</accession>
<name>A0A0H5QRM5_9EUKA</name>
<reference evidence="1" key="1">
    <citation type="submission" date="2015-04" db="EMBL/GenBank/DDBJ databases">
        <title>The genome sequence of the plant pathogenic Rhizarian Plasmodiophora brassicae reveals insights in its biotrophic life cycle and the origin of chitin synthesis.</title>
        <authorList>
            <person name="Schwelm A."/>
            <person name="Fogelqvist J."/>
            <person name="Knaust A."/>
            <person name="Julke S."/>
            <person name="Lilja T."/>
            <person name="Dhandapani V."/>
            <person name="Bonilla-Rosso G."/>
            <person name="Karlsson M."/>
            <person name="Shevchenko A."/>
            <person name="Choi S.R."/>
            <person name="Kim H.G."/>
            <person name="Park J.Y."/>
            <person name="Lim Y.P."/>
            <person name="Ludwig-Muller J."/>
            <person name="Dixelius C."/>
        </authorList>
    </citation>
    <scope>NUCLEOTIDE SEQUENCE</scope>
    <source>
        <tissue evidence="1">Potato root galls</tissue>
    </source>
</reference>
<protein>
    <submittedName>
        <fullName evidence="1">Uncharacterized protein</fullName>
    </submittedName>
</protein>
<dbReference type="EMBL" id="HACM01003830">
    <property type="protein sequence ID" value="CRZ04272.1"/>
    <property type="molecule type" value="Transcribed_RNA"/>
</dbReference>
<evidence type="ECO:0000313" key="1">
    <source>
        <dbReference type="EMBL" id="CRZ04272.1"/>
    </source>
</evidence>
<organism evidence="1">
    <name type="scientific">Spongospora subterranea</name>
    <dbReference type="NCBI Taxonomy" id="70186"/>
    <lineage>
        <taxon>Eukaryota</taxon>
        <taxon>Sar</taxon>
        <taxon>Rhizaria</taxon>
        <taxon>Endomyxa</taxon>
        <taxon>Phytomyxea</taxon>
        <taxon>Plasmodiophorida</taxon>
        <taxon>Plasmodiophoridae</taxon>
        <taxon>Spongospora</taxon>
    </lineage>
</organism>